<proteinExistence type="inferred from homology"/>
<protein>
    <recommendedName>
        <fullName evidence="3 7">UDP-glucose 6-dehydrogenase</fullName>
        <ecNumber evidence="3 7">1.1.1.22</ecNumber>
    </recommendedName>
</protein>
<evidence type="ECO:0000256" key="4">
    <source>
        <dbReference type="ARBA" id="ARBA00023002"/>
    </source>
</evidence>
<dbReference type="Pfam" id="PF03720">
    <property type="entry name" value="UDPG_MGDP_dh_C"/>
    <property type="match status" value="1"/>
</dbReference>
<name>A0ABQ3QL27_9ACTN</name>
<reference evidence="9" key="1">
    <citation type="submission" date="2024-05" db="EMBL/GenBank/DDBJ databases">
        <title>Whole genome shotgun sequence of Streptomyces violascens NBRC 12920.</title>
        <authorList>
            <person name="Komaki H."/>
            <person name="Tamura T."/>
        </authorList>
    </citation>
    <scope>NUCLEOTIDE SEQUENCE</scope>
    <source>
        <strain evidence="9">NBRC 12920</strain>
    </source>
</reference>
<evidence type="ECO:0000256" key="3">
    <source>
        <dbReference type="ARBA" id="ARBA00012954"/>
    </source>
</evidence>
<dbReference type="Proteomes" id="UP001050808">
    <property type="component" value="Unassembled WGS sequence"/>
</dbReference>
<dbReference type="EC" id="1.1.1.22" evidence="3 7"/>
<evidence type="ECO:0000313" key="9">
    <source>
        <dbReference type="EMBL" id="GHI37975.1"/>
    </source>
</evidence>
<comment type="similarity">
    <text evidence="2 7">Belongs to the UDP-glucose/GDP-mannose dehydrogenase family.</text>
</comment>
<dbReference type="PIRSF" id="PIRSF000124">
    <property type="entry name" value="UDPglc_GDPman_dh"/>
    <property type="match status" value="1"/>
</dbReference>
<dbReference type="Pfam" id="PF03721">
    <property type="entry name" value="UDPG_MGDP_dh_N"/>
    <property type="match status" value="1"/>
</dbReference>
<evidence type="ECO:0000256" key="6">
    <source>
        <dbReference type="ARBA" id="ARBA00047473"/>
    </source>
</evidence>
<dbReference type="SUPFAM" id="SSF51735">
    <property type="entry name" value="NAD(P)-binding Rossmann-fold domains"/>
    <property type="match status" value="1"/>
</dbReference>
<dbReference type="PANTHER" id="PTHR43750:SF3">
    <property type="entry name" value="UDP-GLUCOSE 6-DEHYDROGENASE TUAD"/>
    <property type="match status" value="1"/>
</dbReference>
<dbReference type="InterPro" id="IPR014027">
    <property type="entry name" value="UDP-Glc/GDP-Man_DH_C"/>
</dbReference>
<dbReference type="Gene3D" id="1.20.5.100">
    <property type="entry name" value="Cytochrome c1, transmembrane anchor, C-terminal"/>
    <property type="match status" value="1"/>
</dbReference>
<organism evidence="9 10">
    <name type="scientific">Streptomyces violascens</name>
    <dbReference type="NCBI Taxonomy" id="67381"/>
    <lineage>
        <taxon>Bacteria</taxon>
        <taxon>Bacillati</taxon>
        <taxon>Actinomycetota</taxon>
        <taxon>Actinomycetes</taxon>
        <taxon>Kitasatosporales</taxon>
        <taxon>Streptomycetaceae</taxon>
        <taxon>Streptomyces</taxon>
    </lineage>
</organism>
<feature type="domain" description="UDP-glucose/GDP-mannose dehydrogenase C-terminal" evidence="8">
    <location>
        <begin position="322"/>
        <end position="423"/>
    </location>
</feature>
<dbReference type="Pfam" id="PF00984">
    <property type="entry name" value="UDPG_MGDP_dh"/>
    <property type="match status" value="1"/>
</dbReference>
<dbReference type="NCBIfam" id="TIGR03026">
    <property type="entry name" value="NDP-sugDHase"/>
    <property type="match status" value="1"/>
</dbReference>
<comment type="catalytic activity">
    <reaction evidence="6 7">
        <text>UDP-alpha-D-glucose + 2 NAD(+) + H2O = UDP-alpha-D-glucuronate + 2 NADH + 3 H(+)</text>
        <dbReference type="Rhea" id="RHEA:23596"/>
        <dbReference type="ChEBI" id="CHEBI:15377"/>
        <dbReference type="ChEBI" id="CHEBI:15378"/>
        <dbReference type="ChEBI" id="CHEBI:57540"/>
        <dbReference type="ChEBI" id="CHEBI:57945"/>
        <dbReference type="ChEBI" id="CHEBI:58052"/>
        <dbReference type="ChEBI" id="CHEBI:58885"/>
        <dbReference type="EC" id="1.1.1.22"/>
    </reaction>
</comment>
<evidence type="ECO:0000259" key="8">
    <source>
        <dbReference type="SMART" id="SM00984"/>
    </source>
</evidence>
<dbReference type="InterPro" id="IPR001732">
    <property type="entry name" value="UDP-Glc/GDP-Man_DH_N"/>
</dbReference>
<dbReference type="InterPro" id="IPR028357">
    <property type="entry name" value="UDPglc_DH_bac"/>
</dbReference>
<dbReference type="PIRSF" id="PIRSF500134">
    <property type="entry name" value="UDPglc_DH_bac"/>
    <property type="match status" value="1"/>
</dbReference>
<dbReference type="InterPro" id="IPR017476">
    <property type="entry name" value="UDP-Glc/GDP-Man"/>
</dbReference>
<dbReference type="InterPro" id="IPR008927">
    <property type="entry name" value="6-PGluconate_DH-like_C_sf"/>
</dbReference>
<dbReference type="SMART" id="SM00984">
    <property type="entry name" value="UDPG_MGDP_dh_C"/>
    <property type="match status" value="1"/>
</dbReference>
<keyword evidence="5 7" id="KW-0520">NAD</keyword>
<comment type="pathway">
    <text evidence="1">Nucleotide-sugar biosynthesis; UDP-alpha-D-glucuronate biosynthesis; UDP-alpha-D-glucuronate from UDP-alpha-D-glucose: step 1/1.</text>
</comment>
<dbReference type="RefSeq" id="WP_226598850.1">
    <property type="nucleotide sequence ID" value="NZ_BMUA01000035.1"/>
</dbReference>
<keyword evidence="4 7" id="KW-0560">Oxidoreductase</keyword>
<dbReference type="SUPFAM" id="SSF52413">
    <property type="entry name" value="UDP-glucose/GDP-mannose dehydrogenase C-terminal domain"/>
    <property type="match status" value="1"/>
</dbReference>
<evidence type="ECO:0000256" key="7">
    <source>
        <dbReference type="PIRNR" id="PIRNR000124"/>
    </source>
</evidence>
<dbReference type="InterPro" id="IPR014026">
    <property type="entry name" value="UDP-Glc/GDP-Man_DH_dimer"/>
</dbReference>
<dbReference type="InterPro" id="IPR036220">
    <property type="entry name" value="UDP-Glc/GDP-Man_DH_C_sf"/>
</dbReference>
<dbReference type="SUPFAM" id="SSF48179">
    <property type="entry name" value="6-phosphogluconate dehydrogenase C-terminal domain-like"/>
    <property type="match status" value="1"/>
</dbReference>
<sequence length="447" mass="48053">MKITVIGCGRLGTPYTVALAEMGHDVLGVEVNPEALAALQDSRCPFDEPGVTDYIRKNVDAGRLRFTGSFDEAVAHGELFFLAVPTPQKQDGATMDVTAVEDSIRQIARRLTRDVVLIGKSTVPVGTAERMAALAADVAPSGVELRIGWSPDFLREALSMETTLRPARLVLGTSPTDREVVEAVARRAWAPFVDAGAELLVTDFVTADLTKAAANAFLSTKMSFINLVDNMCRAAGADMTVVSHSLGLDPRIGDFGLTPGLGWGGSCLGKDIRAFADRAEELGAHATARFLMLVDEANTDRRTMAVDHARAVLGDLADATVAVWGASFKPGVGDISDSPALDVAVRLHQAGATVRLYDPSVNDLVNRRHPDLTVVDTAQDAVEGADLLMVLTDWQEFSDLDPSMLTEHAEPRTVIDARRCLNPQRWQEAGWSHELLGYTRPALGDGR</sequence>
<evidence type="ECO:0000313" key="10">
    <source>
        <dbReference type="Proteomes" id="UP001050808"/>
    </source>
</evidence>
<evidence type="ECO:0000256" key="1">
    <source>
        <dbReference type="ARBA" id="ARBA00004701"/>
    </source>
</evidence>
<accession>A0ABQ3QL27</accession>
<keyword evidence="10" id="KW-1185">Reference proteome</keyword>
<dbReference type="Gene3D" id="3.40.50.720">
    <property type="entry name" value="NAD(P)-binding Rossmann-like Domain"/>
    <property type="match status" value="2"/>
</dbReference>
<dbReference type="InterPro" id="IPR036291">
    <property type="entry name" value="NAD(P)-bd_dom_sf"/>
</dbReference>
<dbReference type="PANTHER" id="PTHR43750">
    <property type="entry name" value="UDP-GLUCOSE 6-DEHYDROGENASE TUAD"/>
    <property type="match status" value="1"/>
</dbReference>
<comment type="caution">
    <text evidence="9">The sequence shown here is derived from an EMBL/GenBank/DDBJ whole genome shotgun (WGS) entry which is preliminary data.</text>
</comment>
<evidence type="ECO:0000256" key="5">
    <source>
        <dbReference type="ARBA" id="ARBA00023027"/>
    </source>
</evidence>
<dbReference type="EMBL" id="BNDY01000003">
    <property type="protein sequence ID" value="GHI37975.1"/>
    <property type="molecule type" value="Genomic_DNA"/>
</dbReference>
<evidence type="ECO:0000256" key="2">
    <source>
        <dbReference type="ARBA" id="ARBA00006601"/>
    </source>
</evidence>
<gene>
    <name evidence="9" type="ORF">Sviol_23830</name>
</gene>